<evidence type="ECO:0000259" key="12">
    <source>
        <dbReference type="PROSITE" id="PS51192"/>
    </source>
</evidence>
<evidence type="ECO:0000256" key="2">
    <source>
        <dbReference type="ARBA" id="ARBA00022490"/>
    </source>
</evidence>
<gene>
    <name evidence="15" type="ORF">AUP44_23390</name>
</gene>
<evidence type="ECO:0000256" key="10">
    <source>
        <dbReference type="PROSITE-ProRule" id="PRU00552"/>
    </source>
</evidence>
<dbReference type="GO" id="GO:0016787">
    <property type="term" value="F:hydrolase activity"/>
    <property type="evidence" value="ECO:0007669"/>
    <property type="project" value="UniProtKB-KW"/>
</dbReference>
<feature type="region of interest" description="Disordered" evidence="11">
    <location>
        <begin position="369"/>
        <end position="528"/>
    </location>
</feature>
<dbReference type="InterPro" id="IPR050079">
    <property type="entry name" value="DEAD_box_RNA_helicase"/>
</dbReference>
<dbReference type="GO" id="GO:0003724">
    <property type="term" value="F:RNA helicase activity"/>
    <property type="evidence" value="ECO:0007669"/>
    <property type="project" value="UniProtKB-EC"/>
</dbReference>
<dbReference type="GO" id="GO:0003676">
    <property type="term" value="F:nucleic acid binding"/>
    <property type="evidence" value="ECO:0007669"/>
    <property type="project" value="InterPro"/>
</dbReference>
<evidence type="ECO:0000256" key="7">
    <source>
        <dbReference type="ARBA" id="ARBA00038437"/>
    </source>
</evidence>
<keyword evidence="4" id="KW-0378">Hydrolase</keyword>
<evidence type="ECO:0000256" key="8">
    <source>
        <dbReference type="ARBA" id="ARBA00047984"/>
    </source>
</evidence>
<dbReference type="CDD" id="cd18787">
    <property type="entry name" value="SF2_C_DEAD"/>
    <property type="match status" value="1"/>
</dbReference>
<dbReference type="CDD" id="cd00268">
    <property type="entry name" value="DEADc"/>
    <property type="match status" value="1"/>
</dbReference>
<dbReference type="SMART" id="SM00490">
    <property type="entry name" value="HELICc"/>
    <property type="match status" value="1"/>
</dbReference>
<dbReference type="SMART" id="SM00487">
    <property type="entry name" value="DEXDc"/>
    <property type="match status" value="1"/>
</dbReference>
<dbReference type="OrthoDB" id="9805696at2"/>
<keyword evidence="3" id="KW-0547">Nucleotide-binding</keyword>
<dbReference type="Gene3D" id="3.40.50.300">
    <property type="entry name" value="P-loop containing nucleotide triphosphate hydrolases"/>
    <property type="match status" value="2"/>
</dbReference>
<dbReference type="Proteomes" id="UP000075787">
    <property type="component" value="Unassembled WGS sequence"/>
</dbReference>
<dbReference type="InterPro" id="IPR014014">
    <property type="entry name" value="RNA_helicase_DEAD_Q_motif"/>
</dbReference>
<comment type="catalytic activity">
    <reaction evidence="8">
        <text>ATP + H2O = ADP + phosphate + H(+)</text>
        <dbReference type="Rhea" id="RHEA:13065"/>
        <dbReference type="ChEBI" id="CHEBI:15377"/>
        <dbReference type="ChEBI" id="CHEBI:15378"/>
        <dbReference type="ChEBI" id="CHEBI:30616"/>
        <dbReference type="ChEBI" id="CHEBI:43474"/>
        <dbReference type="ChEBI" id="CHEBI:456216"/>
        <dbReference type="EC" id="3.6.4.13"/>
    </reaction>
</comment>
<dbReference type="SUPFAM" id="SSF52540">
    <property type="entry name" value="P-loop containing nucleoside triphosphate hydrolases"/>
    <property type="match status" value="2"/>
</dbReference>
<comment type="similarity">
    <text evidence="7">Belongs to the DEAD box helicase family.</text>
</comment>
<evidence type="ECO:0000256" key="6">
    <source>
        <dbReference type="ARBA" id="ARBA00022840"/>
    </source>
</evidence>
<evidence type="ECO:0000313" key="16">
    <source>
        <dbReference type="Proteomes" id="UP000075787"/>
    </source>
</evidence>
<dbReference type="GO" id="GO:0009266">
    <property type="term" value="P:response to temperature stimulus"/>
    <property type="evidence" value="ECO:0007669"/>
    <property type="project" value="UniProtKB-ARBA"/>
</dbReference>
<feature type="short sequence motif" description="Q motif" evidence="10">
    <location>
        <begin position="2"/>
        <end position="30"/>
    </location>
</feature>
<evidence type="ECO:0000256" key="4">
    <source>
        <dbReference type="ARBA" id="ARBA00022801"/>
    </source>
</evidence>
<dbReference type="Pfam" id="PF00271">
    <property type="entry name" value="Helicase_C"/>
    <property type="match status" value="1"/>
</dbReference>
<feature type="compositionally biased region" description="Basic and acidic residues" evidence="11">
    <location>
        <begin position="418"/>
        <end position="428"/>
    </location>
</feature>
<evidence type="ECO:0000256" key="3">
    <source>
        <dbReference type="ARBA" id="ARBA00022741"/>
    </source>
</evidence>
<feature type="compositionally biased region" description="Low complexity" evidence="11">
    <location>
        <begin position="429"/>
        <end position="441"/>
    </location>
</feature>
<keyword evidence="5 15" id="KW-0347">Helicase</keyword>
<dbReference type="InterPro" id="IPR027417">
    <property type="entry name" value="P-loop_NTPase"/>
</dbReference>
<dbReference type="PROSITE" id="PS51192">
    <property type="entry name" value="HELICASE_ATP_BIND_1"/>
    <property type="match status" value="1"/>
</dbReference>
<dbReference type="PROSITE" id="PS51194">
    <property type="entry name" value="HELICASE_CTER"/>
    <property type="match status" value="1"/>
</dbReference>
<dbReference type="FunFam" id="3.40.50.300:FF:000108">
    <property type="entry name" value="ATP-dependent RNA helicase RhlE"/>
    <property type="match status" value="1"/>
</dbReference>
<protein>
    <recommendedName>
        <fullName evidence="9">DEAD-box ATP-dependent RNA helicase RhpA</fullName>
        <ecNumber evidence="1">3.6.4.13</ecNumber>
    </recommendedName>
</protein>
<dbReference type="RefSeq" id="WP_062762240.1">
    <property type="nucleotide sequence ID" value="NZ_CP121045.1"/>
</dbReference>
<accession>A0A162LLI8</accession>
<feature type="domain" description="Helicase C-terminal" evidence="13">
    <location>
        <begin position="220"/>
        <end position="382"/>
    </location>
</feature>
<dbReference type="EC" id="3.6.4.13" evidence="1"/>
<dbReference type="GO" id="GO:0042255">
    <property type="term" value="P:ribosome assembly"/>
    <property type="evidence" value="ECO:0007669"/>
    <property type="project" value="UniProtKB-ARBA"/>
</dbReference>
<evidence type="ECO:0000256" key="9">
    <source>
        <dbReference type="ARBA" id="ARBA00074363"/>
    </source>
</evidence>
<evidence type="ECO:0000313" key="15">
    <source>
        <dbReference type="EMBL" id="KYO55539.1"/>
    </source>
</evidence>
<feature type="domain" description="DEAD-box RNA helicase Q" evidence="14">
    <location>
        <begin position="2"/>
        <end position="30"/>
    </location>
</feature>
<proteinExistence type="inferred from homology"/>
<dbReference type="InterPro" id="IPR001650">
    <property type="entry name" value="Helicase_C-like"/>
</dbReference>
<evidence type="ECO:0000259" key="14">
    <source>
        <dbReference type="PROSITE" id="PS51195"/>
    </source>
</evidence>
<name>A0A162LLI8_9PROT</name>
<evidence type="ECO:0000256" key="1">
    <source>
        <dbReference type="ARBA" id="ARBA00012552"/>
    </source>
</evidence>
<dbReference type="Pfam" id="PF00270">
    <property type="entry name" value="DEAD"/>
    <property type="match status" value="1"/>
</dbReference>
<keyword evidence="6" id="KW-0067">ATP-binding</keyword>
<sequence>MTNFSELGLSETLLRALDQAGYVTPTPIQQQAIPHLVAGRDLLGIAQTGTGKTAAFALPILNRIAADRNRANMPGRTRCLILAPTRELAAQIADNIKTYARHMRVHVAVVVGGVSAGPQIRAIARGLDILVATPGRLVDHLDSGVLKLDRTEVVVLDEADHMLDLGFIIPIRRILAKLPTRRQSLFFSATMPKEIGVLAGEMLRDPIEVSVTPVATTAERVEQRVVRIEPARKRGVLIELLETEGVHRALVFTRTKRGADRVAHDLEVAGLPAAAIHGNKSQSQRERALGGFRDGRVRILVATDIAARGIDVSGVSHVFNYELPDVPESYVHRIGRTARAGAEGVAITLCADDELGLLRDIERLTRQTLPIDERRTPESIASAPERLPQRQPMRNGRPASKARPGGGTGRPAGRGHGRPGERSERGEGAPRPQRPQRQGQRAHGDRPYGDRAQGERSFGERSQGEGFRGDGFRGDGFRGDRAQGDHPQRDRTQRDRPQRARPPRGDRPQGQQGRGGEGRPRRQGQYAG</sequence>
<dbReference type="GO" id="GO:0005829">
    <property type="term" value="C:cytosol"/>
    <property type="evidence" value="ECO:0007669"/>
    <property type="project" value="TreeGrafter"/>
</dbReference>
<feature type="compositionally biased region" description="Basic and acidic residues" evidence="11">
    <location>
        <begin position="442"/>
        <end position="507"/>
    </location>
</feature>
<organism evidence="15 16">
    <name type="scientific">Tistrella mobilis</name>
    <dbReference type="NCBI Taxonomy" id="171437"/>
    <lineage>
        <taxon>Bacteria</taxon>
        <taxon>Pseudomonadati</taxon>
        <taxon>Pseudomonadota</taxon>
        <taxon>Alphaproteobacteria</taxon>
        <taxon>Geminicoccales</taxon>
        <taxon>Geminicoccaceae</taxon>
        <taxon>Tistrella</taxon>
    </lineage>
</organism>
<dbReference type="PANTHER" id="PTHR47959">
    <property type="entry name" value="ATP-DEPENDENT RNA HELICASE RHLE-RELATED"/>
    <property type="match status" value="1"/>
</dbReference>
<dbReference type="EMBL" id="LPZR01000062">
    <property type="protein sequence ID" value="KYO55539.1"/>
    <property type="molecule type" value="Genomic_DNA"/>
</dbReference>
<dbReference type="InterPro" id="IPR014001">
    <property type="entry name" value="Helicase_ATP-bd"/>
</dbReference>
<dbReference type="GeneID" id="97240639"/>
<dbReference type="PANTHER" id="PTHR47959:SF13">
    <property type="entry name" value="ATP-DEPENDENT RNA HELICASE RHLE"/>
    <property type="match status" value="1"/>
</dbReference>
<keyword evidence="2" id="KW-0963">Cytoplasm</keyword>
<evidence type="ECO:0000256" key="5">
    <source>
        <dbReference type="ARBA" id="ARBA00022806"/>
    </source>
</evidence>
<dbReference type="GO" id="GO:0005524">
    <property type="term" value="F:ATP binding"/>
    <property type="evidence" value="ECO:0007669"/>
    <property type="project" value="UniProtKB-KW"/>
</dbReference>
<dbReference type="AlphaFoldDB" id="A0A162LLI8"/>
<evidence type="ECO:0000259" key="13">
    <source>
        <dbReference type="PROSITE" id="PS51194"/>
    </source>
</evidence>
<dbReference type="InterPro" id="IPR044742">
    <property type="entry name" value="DEAD/DEAH_RhlB"/>
</dbReference>
<dbReference type="InterPro" id="IPR011545">
    <property type="entry name" value="DEAD/DEAH_box_helicase_dom"/>
</dbReference>
<comment type="caution">
    <text evidence="15">The sequence shown here is derived from an EMBL/GenBank/DDBJ whole genome shotgun (WGS) entry which is preliminary data.</text>
</comment>
<feature type="compositionally biased region" description="Gly residues" evidence="11">
    <location>
        <begin position="404"/>
        <end position="414"/>
    </location>
</feature>
<reference evidence="15 16" key="1">
    <citation type="submission" date="2015-12" db="EMBL/GenBank/DDBJ databases">
        <title>Genome sequence of Tistrella mobilis MCCC 1A02139.</title>
        <authorList>
            <person name="Lu L."/>
            <person name="Lai Q."/>
            <person name="Shao Z."/>
            <person name="Qian P."/>
        </authorList>
    </citation>
    <scope>NUCLEOTIDE SEQUENCE [LARGE SCALE GENOMIC DNA]</scope>
    <source>
        <strain evidence="15 16">MCCC 1A02139</strain>
    </source>
</reference>
<evidence type="ECO:0000256" key="11">
    <source>
        <dbReference type="SAM" id="MobiDB-lite"/>
    </source>
</evidence>
<feature type="domain" description="Helicase ATP-binding" evidence="12">
    <location>
        <begin position="33"/>
        <end position="209"/>
    </location>
</feature>
<dbReference type="PROSITE" id="PS51195">
    <property type="entry name" value="Q_MOTIF"/>
    <property type="match status" value="1"/>
</dbReference>